<evidence type="ECO:0000256" key="1">
    <source>
        <dbReference type="SAM" id="MobiDB-lite"/>
    </source>
</evidence>
<dbReference type="SUPFAM" id="SSF52833">
    <property type="entry name" value="Thioredoxin-like"/>
    <property type="match status" value="1"/>
</dbReference>
<dbReference type="EMBL" id="NHPJ01000117">
    <property type="protein sequence ID" value="OYR54624.1"/>
    <property type="molecule type" value="Genomic_DNA"/>
</dbReference>
<evidence type="ECO:0000313" key="2">
    <source>
        <dbReference type="EMBL" id="OYR54624.1"/>
    </source>
</evidence>
<comment type="caution">
    <text evidence="2">The sequence shown here is derived from an EMBL/GenBank/DDBJ whole genome shotgun (WGS) entry which is preliminary data.</text>
</comment>
<organism evidence="2 3">
    <name type="scientific">Halorubrum halodurans</name>
    <dbReference type="NCBI Taxonomy" id="1383851"/>
    <lineage>
        <taxon>Archaea</taxon>
        <taxon>Methanobacteriati</taxon>
        <taxon>Methanobacteriota</taxon>
        <taxon>Stenosarchaea group</taxon>
        <taxon>Halobacteria</taxon>
        <taxon>Halobacteriales</taxon>
        <taxon>Haloferacaceae</taxon>
        <taxon>Halorubrum</taxon>
    </lineage>
</organism>
<sequence>MSDTDEPGGSASEPADGDPVGVTIYTRDDCALCVTARETVERVAADLAVEVDLETVDVDADPELADEYGERVPYVLVDGTPAFKYEVDERELRLKLLAAS</sequence>
<dbReference type="Proteomes" id="UP000216308">
    <property type="component" value="Unassembled WGS sequence"/>
</dbReference>
<protein>
    <submittedName>
        <fullName evidence="2">Thioredoxin family protein</fullName>
    </submittedName>
</protein>
<dbReference type="Pfam" id="PF05768">
    <property type="entry name" value="Glrx-like"/>
    <property type="match status" value="1"/>
</dbReference>
<accession>A0A256IDL2</accession>
<dbReference type="InterPro" id="IPR008554">
    <property type="entry name" value="Glutaredoxin-like"/>
</dbReference>
<dbReference type="InterPro" id="IPR036249">
    <property type="entry name" value="Thioredoxin-like_sf"/>
</dbReference>
<proteinExistence type="predicted"/>
<name>A0A256IDL2_9EURY</name>
<dbReference type="OrthoDB" id="286273at2157"/>
<dbReference type="RefSeq" id="WP_094533864.1">
    <property type="nucleotide sequence ID" value="NZ_NHPJ01000117.1"/>
</dbReference>
<reference evidence="2 3" key="1">
    <citation type="journal article" date="2014" name="Front. Microbiol.">
        <title>Population and genomic analysis of the genus Halorubrum.</title>
        <authorList>
            <person name="Fullmer M.S."/>
            <person name="Soucy S.M."/>
            <person name="Swithers K.S."/>
            <person name="Makkay A.M."/>
            <person name="Wheeler R."/>
            <person name="Ventosa A."/>
            <person name="Gogarten J.P."/>
            <person name="Papke R.T."/>
        </authorList>
    </citation>
    <scope>NUCLEOTIDE SEQUENCE [LARGE SCALE GENOMIC DNA]</scope>
    <source>
        <strain evidence="2 3">Cb34</strain>
    </source>
</reference>
<dbReference type="Gene3D" id="3.40.30.10">
    <property type="entry name" value="Glutaredoxin"/>
    <property type="match status" value="1"/>
</dbReference>
<gene>
    <name evidence="2" type="ORF">DJ70_13510</name>
</gene>
<evidence type="ECO:0000313" key="3">
    <source>
        <dbReference type="Proteomes" id="UP000216308"/>
    </source>
</evidence>
<keyword evidence="3" id="KW-1185">Reference proteome</keyword>
<dbReference type="AlphaFoldDB" id="A0A256IDL2"/>
<feature type="region of interest" description="Disordered" evidence="1">
    <location>
        <begin position="1"/>
        <end position="20"/>
    </location>
</feature>